<feature type="transmembrane region" description="Helical" evidence="9">
    <location>
        <begin position="290"/>
        <end position="313"/>
    </location>
</feature>
<evidence type="ECO:0000256" key="6">
    <source>
        <dbReference type="ARBA" id="ARBA00023136"/>
    </source>
</evidence>
<protein>
    <recommendedName>
        <fullName evidence="12">Amino acid permease/ SLC12A domain-containing protein</fullName>
    </recommendedName>
</protein>
<sequence>MTTSSDRPEIRTRFDSRDESYGLHLVPPSSADRSPLKSWRNLPSPLGHHHILESQLEYEEIEEQARKQGRTKARTINHITLGFIAYFAVAAGPFGVEEAVRAAGAYPVLLAVVLLPFTWGLPQALMTAELSTMIDENGGYILWVRRGLGEYAGWVNAFNSIASNVCDLPTYPVLFCSYVEAFLESGYGYTLSGTEQWLVKCSALLLVFMSNAVGMRAVALASVLMSLFVLAPFILEPLSVETFNLSTWGSVAPEIDWSLFLSTILWNYQGWDSLGCVAGEVKDGGRTYPIAILIAMVLITINYAFPVGAGIIVQPDFTQWHEGSLETIAMTIAPWLGVWVGMAAVVATLGEFNVVMACSSRALWATADYKMLPSFLAIEWKRFGTPIAAVIFQTLTTGVLMNFSFAFLVVLDTFFNKYVANFRISQPWVSIVSDAISVVVCCKIQSHAVAGVLRVPAPQIRREGHGAPVCSSLREHRRVGDHDAQDPGAFGCVACAKASHLGDVWAFQPPRVLFVSSMAPLPASSPGYSRVLRRHDLVRHWPALLATVNSFFTF</sequence>
<feature type="region of interest" description="Disordered" evidence="8">
    <location>
        <begin position="1"/>
        <end position="37"/>
    </location>
</feature>
<comment type="subcellular location">
    <subcellularLocation>
        <location evidence="1">Cell membrane</location>
        <topology evidence="1">Multi-pass membrane protein</topology>
    </subcellularLocation>
</comment>
<evidence type="ECO:0000256" key="5">
    <source>
        <dbReference type="ARBA" id="ARBA00022989"/>
    </source>
</evidence>
<organism evidence="10 11">
    <name type="scientific">Phytophthora oleae</name>
    <dbReference type="NCBI Taxonomy" id="2107226"/>
    <lineage>
        <taxon>Eukaryota</taxon>
        <taxon>Sar</taxon>
        <taxon>Stramenopiles</taxon>
        <taxon>Oomycota</taxon>
        <taxon>Peronosporomycetes</taxon>
        <taxon>Peronosporales</taxon>
        <taxon>Peronosporaceae</taxon>
        <taxon>Phytophthora</taxon>
    </lineage>
</organism>
<reference evidence="10 11" key="1">
    <citation type="submission" date="2024-09" db="EMBL/GenBank/DDBJ databases">
        <title>Genome sequencing and assembly of Phytophthora oleae, isolate VK10A, causative agent of rot of olive drupes.</title>
        <authorList>
            <person name="Conti Taguali S."/>
            <person name="Riolo M."/>
            <person name="La Spada F."/>
            <person name="Cacciola S.O."/>
            <person name="Dionisio G."/>
        </authorList>
    </citation>
    <scope>NUCLEOTIDE SEQUENCE [LARGE SCALE GENOMIC DNA]</scope>
    <source>
        <strain evidence="10 11">VK10A</strain>
    </source>
</reference>
<keyword evidence="6 9" id="KW-0472">Membrane</keyword>
<feature type="transmembrane region" description="Helical" evidence="9">
    <location>
        <begin position="325"/>
        <end position="347"/>
    </location>
</feature>
<keyword evidence="2" id="KW-0813">Transport</keyword>
<evidence type="ECO:0000256" key="9">
    <source>
        <dbReference type="SAM" id="Phobius"/>
    </source>
</evidence>
<dbReference type="InterPro" id="IPR002293">
    <property type="entry name" value="AA/rel_permease1"/>
</dbReference>
<dbReference type="AlphaFoldDB" id="A0ABD3FEI4"/>
<dbReference type="InterPro" id="IPR044566">
    <property type="entry name" value="RMV1-like"/>
</dbReference>
<keyword evidence="4 9" id="KW-0812">Transmembrane</keyword>
<evidence type="ECO:0000313" key="11">
    <source>
        <dbReference type="Proteomes" id="UP001632037"/>
    </source>
</evidence>
<dbReference type="PANTHER" id="PTHR45826:SF2">
    <property type="entry name" value="AMINO ACID TRANSPORTER"/>
    <property type="match status" value="1"/>
</dbReference>
<feature type="compositionally biased region" description="Basic and acidic residues" evidence="8">
    <location>
        <begin position="1"/>
        <end position="21"/>
    </location>
</feature>
<evidence type="ECO:0000313" key="10">
    <source>
        <dbReference type="EMBL" id="KAL3665143.1"/>
    </source>
</evidence>
<dbReference type="EMBL" id="JBIMZQ010000021">
    <property type="protein sequence ID" value="KAL3665143.1"/>
    <property type="molecule type" value="Genomic_DNA"/>
</dbReference>
<evidence type="ECO:0000256" key="1">
    <source>
        <dbReference type="ARBA" id="ARBA00004651"/>
    </source>
</evidence>
<keyword evidence="3" id="KW-1003">Cell membrane</keyword>
<dbReference type="GO" id="GO:0015203">
    <property type="term" value="F:polyamine transmembrane transporter activity"/>
    <property type="evidence" value="ECO:0007669"/>
    <property type="project" value="UniProtKB-ARBA"/>
</dbReference>
<keyword evidence="11" id="KW-1185">Reference proteome</keyword>
<dbReference type="Pfam" id="PF13520">
    <property type="entry name" value="AA_permease_2"/>
    <property type="match status" value="1"/>
</dbReference>
<feature type="transmembrane region" description="Helical" evidence="9">
    <location>
        <begin position="217"/>
        <end position="235"/>
    </location>
</feature>
<feature type="transmembrane region" description="Helical" evidence="9">
    <location>
        <begin position="390"/>
        <end position="415"/>
    </location>
</feature>
<evidence type="ECO:0000256" key="8">
    <source>
        <dbReference type="SAM" id="MobiDB-lite"/>
    </source>
</evidence>
<evidence type="ECO:0000256" key="3">
    <source>
        <dbReference type="ARBA" id="ARBA00022475"/>
    </source>
</evidence>
<comment type="similarity">
    <text evidence="7">Belongs to the amino acid-polyamine-organocation (APC) superfamily. Polyamine:cation symporter (PHS) (TC 2.A.3.12) family.</text>
</comment>
<dbReference type="GO" id="GO:0005886">
    <property type="term" value="C:plasma membrane"/>
    <property type="evidence" value="ECO:0007669"/>
    <property type="project" value="UniProtKB-SubCell"/>
</dbReference>
<evidence type="ECO:0000256" key="2">
    <source>
        <dbReference type="ARBA" id="ARBA00022448"/>
    </source>
</evidence>
<feature type="transmembrane region" description="Helical" evidence="9">
    <location>
        <begin position="102"/>
        <end position="121"/>
    </location>
</feature>
<evidence type="ECO:0000256" key="4">
    <source>
        <dbReference type="ARBA" id="ARBA00022692"/>
    </source>
</evidence>
<proteinExistence type="inferred from homology"/>
<accession>A0ABD3FEI4</accession>
<evidence type="ECO:0000256" key="7">
    <source>
        <dbReference type="ARBA" id="ARBA00024041"/>
    </source>
</evidence>
<feature type="transmembrane region" description="Helical" evidence="9">
    <location>
        <begin position="76"/>
        <end position="96"/>
    </location>
</feature>
<evidence type="ECO:0008006" key="12">
    <source>
        <dbReference type="Google" id="ProtNLM"/>
    </source>
</evidence>
<keyword evidence="5 9" id="KW-1133">Transmembrane helix</keyword>
<dbReference type="Proteomes" id="UP001632037">
    <property type="component" value="Unassembled WGS sequence"/>
</dbReference>
<dbReference type="Gene3D" id="1.20.1740.10">
    <property type="entry name" value="Amino acid/polyamine transporter I"/>
    <property type="match status" value="1"/>
</dbReference>
<name>A0ABD3FEI4_9STRA</name>
<comment type="caution">
    <text evidence="10">The sequence shown here is derived from an EMBL/GenBank/DDBJ whole genome shotgun (WGS) entry which is preliminary data.</text>
</comment>
<gene>
    <name evidence="10" type="ORF">V7S43_009773</name>
</gene>
<dbReference type="PANTHER" id="PTHR45826">
    <property type="entry name" value="POLYAMINE TRANSPORTER PUT1"/>
    <property type="match status" value="1"/>
</dbReference>